<dbReference type="InterPro" id="IPR051448">
    <property type="entry name" value="CdaR-like_regulators"/>
</dbReference>
<dbReference type="EMBL" id="CP109495">
    <property type="protein sequence ID" value="WUX57177.1"/>
    <property type="molecule type" value="Genomic_DNA"/>
</dbReference>
<accession>A0ABZ2AEP3</accession>
<sequence length="476" mass="51681">MHRLARKADGVQALLRWLARRTGCWAGLVDPADGVQAASSQGCSSDVMTPVTNGLHVMRERKLRTVVVCESPGLSTALLAIDIPGEQSASVPSGLVLAVVGDDPLGTAAPADAAPLLGVCWWATETERTRRRVEIADARGREAVLHLLMSGNLTTAHQIAGALGPRLYDPCRFHVVECGPDRRAETIRICAELTGGRAWIVRCPVYFDHVLVVAPADAPLEAALTAEIEGCAVGAGDALALRDTAVGYEQAFHALAVARGRPERWARFDATLGLPVVLGRHGRAWADHLLAPLTGHVPARAADPDSRTLTETARSWLTFSTAATLHMKIHRNTLASRLRHIESLLRLDLELVADQAKLDLALRIAALPRATDHKSAPAAPAQNAFDTLLHLPAVQKWALTQLRPVHENAPTLETTLRTWLRNDTRLSATAQALGVSLTGTRKRLMRLERVLQRSLLRAPDARHDLWLAVEALDRRF</sequence>
<name>A0ABZ2AEP3_STRNV</name>
<feature type="domain" description="PucR C-terminal helix-turn-helix" evidence="1">
    <location>
        <begin position="414"/>
        <end position="471"/>
    </location>
</feature>
<dbReference type="Pfam" id="PF13556">
    <property type="entry name" value="HTH_30"/>
    <property type="match status" value="2"/>
</dbReference>
<dbReference type="Gene3D" id="1.10.10.2840">
    <property type="entry name" value="PucR C-terminal helix-turn-helix domain"/>
    <property type="match status" value="2"/>
</dbReference>
<keyword evidence="3" id="KW-1185">Reference proteome</keyword>
<proteinExistence type="predicted"/>
<protein>
    <submittedName>
        <fullName evidence="2">Helix-turn-helix domain-containing protein</fullName>
    </submittedName>
</protein>
<dbReference type="Proteomes" id="UP001432209">
    <property type="component" value="Chromosome"/>
</dbReference>
<evidence type="ECO:0000313" key="3">
    <source>
        <dbReference type="Proteomes" id="UP001432209"/>
    </source>
</evidence>
<feature type="domain" description="PucR C-terminal helix-turn-helix" evidence="1">
    <location>
        <begin position="321"/>
        <end position="364"/>
    </location>
</feature>
<evidence type="ECO:0000313" key="2">
    <source>
        <dbReference type="EMBL" id="WUX57177.1"/>
    </source>
</evidence>
<dbReference type="InterPro" id="IPR042070">
    <property type="entry name" value="PucR_C-HTH_sf"/>
</dbReference>
<gene>
    <name evidence="2" type="ORF">OG442_03695</name>
</gene>
<dbReference type="PANTHER" id="PTHR33744">
    <property type="entry name" value="CARBOHYDRATE DIACID REGULATOR"/>
    <property type="match status" value="1"/>
</dbReference>
<organism evidence="2 3">
    <name type="scientific">Streptomyces niveus</name>
    <name type="common">Streptomyces spheroides</name>
    <dbReference type="NCBI Taxonomy" id="193462"/>
    <lineage>
        <taxon>Bacteria</taxon>
        <taxon>Bacillati</taxon>
        <taxon>Actinomycetota</taxon>
        <taxon>Actinomycetes</taxon>
        <taxon>Kitasatosporales</taxon>
        <taxon>Streptomycetaceae</taxon>
        <taxon>Streptomyces</taxon>
    </lineage>
</organism>
<evidence type="ECO:0000259" key="1">
    <source>
        <dbReference type="Pfam" id="PF13556"/>
    </source>
</evidence>
<dbReference type="InterPro" id="IPR025736">
    <property type="entry name" value="PucR_C-HTH_dom"/>
</dbReference>
<reference evidence="2" key="1">
    <citation type="submission" date="2022-10" db="EMBL/GenBank/DDBJ databases">
        <title>The complete genomes of actinobacterial strains from the NBC collection.</title>
        <authorList>
            <person name="Joergensen T.S."/>
            <person name="Alvarez Arevalo M."/>
            <person name="Sterndorff E.B."/>
            <person name="Faurdal D."/>
            <person name="Vuksanovic O."/>
            <person name="Mourched A.-S."/>
            <person name="Charusanti P."/>
            <person name="Shaw S."/>
            <person name="Blin K."/>
            <person name="Weber T."/>
        </authorList>
    </citation>
    <scope>NUCLEOTIDE SEQUENCE</scope>
    <source>
        <strain evidence="2">NBC_01432</strain>
    </source>
</reference>
<dbReference type="PANTHER" id="PTHR33744:SF1">
    <property type="entry name" value="DNA-BINDING TRANSCRIPTIONAL ACTIVATOR ADER"/>
    <property type="match status" value="1"/>
</dbReference>